<dbReference type="CDD" id="cd19481">
    <property type="entry name" value="RecA-like_protease"/>
    <property type="match status" value="1"/>
</dbReference>
<dbReference type="GO" id="GO:0005524">
    <property type="term" value="F:ATP binding"/>
    <property type="evidence" value="ECO:0007669"/>
    <property type="project" value="InterPro"/>
</dbReference>
<dbReference type="EMBL" id="CAJOBB010000633">
    <property type="protein sequence ID" value="CAF3719979.1"/>
    <property type="molecule type" value="Genomic_DNA"/>
</dbReference>
<dbReference type="AlphaFoldDB" id="A0A818W3L3"/>
<dbReference type="InterPro" id="IPR050304">
    <property type="entry name" value="MT-severing_AAA_ATPase"/>
</dbReference>
<gene>
    <name evidence="3" type="ORF">KXQ929_LOCUS12340</name>
</gene>
<evidence type="ECO:0000313" key="3">
    <source>
        <dbReference type="EMBL" id="CAF3719979.1"/>
    </source>
</evidence>
<feature type="coiled-coil region" evidence="1">
    <location>
        <begin position="293"/>
        <end position="331"/>
    </location>
</feature>
<dbReference type="GO" id="GO:0016887">
    <property type="term" value="F:ATP hydrolysis activity"/>
    <property type="evidence" value="ECO:0007669"/>
    <property type="project" value="InterPro"/>
</dbReference>
<dbReference type="SUPFAM" id="SSF52540">
    <property type="entry name" value="P-loop containing nucleoside triphosphate hydrolases"/>
    <property type="match status" value="1"/>
</dbReference>
<keyword evidence="1" id="KW-0175">Coiled coil</keyword>
<evidence type="ECO:0000313" key="4">
    <source>
        <dbReference type="Proteomes" id="UP000663868"/>
    </source>
</evidence>
<dbReference type="InterPro" id="IPR027417">
    <property type="entry name" value="P-loop_NTPase"/>
</dbReference>
<reference evidence="3" key="1">
    <citation type="submission" date="2021-02" db="EMBL/GenBank/DDBJ databases">
        <authorList>
            <person name="Nowell W R."/>
        </authorList>
    </citation>
    <scope>NUCLEOTIDE SEQUENCE</scope>
</reference>
<organism evidence="3 4">
    <name type="scientific">Adineta steineri</name>
    <dbReference type="NCBI Taxonomy" id="433720"/>
    <lineage>
        <taxon>Eukaryota</taxon>
        <taxon>Metazoa</taxon>
        <taxon>Spiralia</taxon>
        <taxon>Gnathifera</taxon>
        <taxon>Rotifera</taxon>
        <taxon>Eurotatoria</taxon>
        <taxon>Bdelloidea</taxon>
        <taxon>Adinetida</taxon>
        <taxon>Adinetidae</taxon>
        <taxon>Adineta</taxon>
    </lineage>
</organism>
<comment type="caution">
    <text evidence="3">The sequence shown here is derived from an EMBL/GenBank/DDBJ whole genome shotgun (WGS) entry which is preliminary data.</text>
</comment>
<sequence length="889" mass="102731">MPKTARSTAETPDKNTVHDMHQITCIIYVNLDRDEVYEFLKTFLFLHVQDQDGKAINEQNRPQPTVLNMDGNTYLLPKGSLLDLFVRQVLDERGTVTFTRPRKRFQLVEPVCLTDEYGSWTFDLFQRIFEVWMSPDNPNNNQVFPTRWRLAKDVVINYIIYRQNLNVSATVENDDSSNPSSSVHNQRPKTMSLETFIRDICGIEDNGMGKNWFESLTDHEDITTYAHLSNLTEKEWDNIRKLPMNAKKRIKFYPLTIKDNELEIQSNETDACERQPSKESTVTDEIKQLSYEYDLINNEIELKKKLVSEKEEESRNEYKKIQQEKLEYQERIKLNLDWYSKDIEGREQINLLKVKISQYKRDLKHAEMVKTEKENLLKTIKTNLAKDQSKINRELIQLHRGFIMYGPPGTGKSHLMSMLASKIGIAMLAPPLASGNLERSLVGQSEALISSLCRRAKRLPHLICCLSIDEIDSLAPKRDDKSSEGKVSKISVLLSMLEGAENVPNLMFFSATNLLHRMDDAFLRRMSGKFFVGRPSSESRKRILGKLPETVLQSEILEKLAIATTNFSGSALTYIYEDQFHETEQKLQQLLERITAYGTDRNVQLLQLIDLNLLSSKGAYDEQKVSEVLKECYDECVAYKRSMIVYDLDSLIGVNKSESDSSMGTSVSSSVVNQRIYLYVTSRFCEAKIDIGDTDDDKSLKQRTERWAVAIVRDRYLLKKFTNDVDFPLTEQQEEEEEEKERLSRDILECVKCRDNYIESENKMGQCIYHDGFIYDSSDLHLQKYRPNDALNILNQDEFQSLQDPTKKDEMERRKTRMKYICCGGILQTGSATNGGCKKGKHGYSTETDGTKTLLTLDEEDIKVWEDACYNDLRYSGKHLALLRNQILK</sequence>
<dbReference type="InterPro" id="IPR003593">
    <property type="entry name" value="AAA+_ATPase"/>
</dbReference>
<proteinExistence type="predicted"/>
<dbReference type="Pfam" id="PF00004">
    <property type="entry name" value="AAA"/>
    <property type="match status" value="1"/>
</dbReference>
<evidence type="ECO:0000259" key="2">
    <source>
        <dbReference type="SMART" id="SM00382"/>
    </source>
</evidence>
<evidence type="ECO:0000256" key="1">
    <source>
        <dbReference type="SAM" id="Coils"/>
    </source>
</evidence>
<dbReference type="SMART" id="SM00382">
    <property type="entry name" value="AAA"/>
    <property type="match status" value="1"/>
</dbReference>
<protein>
    <recommendedName>
        <fullName evidence="2">AAA+ ATPase domain-containing protein</fullName>
    </recommendedName>
</protein>
<dbReference type="PANTHER" id="PTHR23074">
    <property type="entry name" value="AAA DOMAIN-CONTAINING"/>
    <property type="match status" value="1"/>
</dbReference>
<accession>A0A818W3L3</accession>
<dbReference type="Gene3D" id="3.40.50.300">
    <property type="entry name" value="P-loop containing nucleotide triphosphate hydrolases"/>
    <property type="match status" value="1"/>
</dbReference>
<feature type="domain" description="AAA+ ATPase" evidence="2">
    <location>
        <begin position="398"/>
        <end position="536"/>
    </location>
</feature>
<name>A0A818W3L3_9BILA</name>
<dbReference type="PANTHER" id="PTHR23074:SF83">
    <property type="entry name" value="VACUOLAR PROTEIN SORTING-ASSOCIATED PROTEIN 4A"/>
    <property type="match status" value="1"/>
</dbReference>
<dbReference type="InterPro" id="IPR003959">
    <property type="entry name" value="ATPase_AAA_core"/>
</dbReference>
<dbReference type="Proteomes" id="UP000663868">
    <property type="component" value="Unassembled WGS sequence"/>
</dbReference>